<dbReference type="InterPro" id="IPR024864">
    <property type="entry name" value="Nup54/Nup57/Nup44"/>
</dbReference>
<organism evidence="5 6">
    <name type="scientific">Bodo saltans</name>
    <name type="common">Flagellated protozoan</name>
    <dbReference type="NCBI Taxonomy" id="75058"/>
    <lineage>
        <taxon>Eukaryota</taxon>
        <taxon>Discoba</taxon>
        <taxon>Euglenozoa</taxon>
        <taxon>Kinetoplastea</taxon>
        <taxon>Metakinetoplastina</taxon>
        <taxon>Eubodonida</taxon>
        <taxon>Bodonidae</taxon>
        <taxon>Bodo</taxon>
    </lineage>
</organism>
<keyword evidence="2" id="KW-0813">Transport</keyword>
<accession>A0A0S4JWT3</accession>
<feature type="domain" description="Nucleoporin Nup54 alpha-helical" evidence="4">
    <location>
        <begin position="248"/>
        <end position="379"/>
    </location>
</feature>
<evidence type="ECO:0000256" key="3">
    <source>
        <dbReference type="ARBA" id="ARBA00023242"/>
    </source>
</evidence>
<dbReference type="Proteomes" id="UP000051952">
    <property type="component" value="Unassembled WGS sequence"/>
</dbReference>
<sequence>MQGGFGAPAGGFGKAPVAGGFGAPAAGGFGAPAAGGFGAKAPAAPGAFGAAPAPGGFGAPAAGGFGAPAAGGFGAPAAGGFGKAPAPGGFGAPAAGGFGAPAAGGFGAPAAGGFGKAPVAGGFGAPAPGGFGAPAAGGFGAPAAGGFGAPQPPQTGLGVGGFGTAPPAMAPAAGTFGAPAAQPMAYQPVLDPTRQSTIVRYLLEIDNAYNALHPTCKFRSFVYNMCTPGLGDQAIARERYAAANAGGGCREEDWIAAQRANPDPENMYPYPVSFFQGLKQRVDKQTEMFDNYHKHMDSIESQVRELEDLQDTNASEYAKFQVDQTMLERRWMAITAKVETIRQLKLPIGEERTEIYERAQQMLLQLRADGKYASAASELDQLLDIEATIASQSSSSSSNSGNAGAKGGVSIVSSANGSSLVEPHVLKDWRKFLEHLQEGIERLKHVVDKDISDAKAAKHFLMGKQLH</sequence>
<protein>
    <submittedName>
        <fullName evidence="5">Nucleoporin (Nup54), putative</fullName>
    </submittedName>
</protein>
<name>A0A0S4JWT3_BODSA</name>
<dbReference type="EMBL" id="CYKH01002167">
    <property type="protein sequence ID" value="CUG93601.1"/>
    <property type="molecule type" value="Genomic_DNA"/>
</dbReference>
<dbReference type="OrthoDB" id="6162375at2759"/>
<dbReference type="AlphaFoldDB" id="A0A0S4JWT3"/>
<evidence type="ECO:0000313" key="5">
    <source>
        <dbReference type="EMBL" id="CUG93601.1"/>
    </source>
</evidence>
<dbReference type="OMA" id="MMQTRLH"/>
<dbReference type="PANTHER" id="PTHR13000">
    <property type="entry name" value="NUCLEOPORIN P54"/>
    <property type="match status" value="1"/>
</dbReference>
<keyword evidence="6" id="KW-1185">Reference proteome</keyword>
<dbReference type="GO" id="GO:0006999">
    <property type="term" value="P:nuclear pore organization"/>
    <property type="evidence" value="ECO:0007669"/>
    <property type="project" value="TreeGrafter"/>
</dbReference>
<dbReference type="GO" id="GO:0036228">
    <property type="term" value="P:protein localization to nuclear inner membrane"/>
    <property type="evidence" value="ECO:0007669"/>
    <property type="project" value="TreeGrafter"/>
</dbReference>
<dbReference type="GO" id="GO:0017056">
    <property type="term" value="F:structural constituent of nuclear pore"/>
    <property type="evidence" value="ECO:0007669"/>
    <property type="project" value="TreeGrafter"/>
</dbReference>
<proteinExistence type="predicted"/>
<gene>
    <name evidence="5" type="ORF">BSAL_43720</name>
</gene>
<dbReference type="InterPro" id="IPR025712">
    <property type="entry name" value="Nup54_alpha-helical_dom"/>
</dbReference>
<comment type="subcellular location">
    <subcellularLocation>
        <location evidence="1">Nucleus</location>
    </subcellularLocation>
</comment>
<evidence type="ECO:0000256" key="1">
    <source>
        <dbReference type="ARBA" id="ARBA00004123"/>
    </source>
</evidence>
<evidence type="ECO:0000259" key="4">
    <source>
        <dbReference type="Pfam" id="PF13874"/>
    </source>
</evidence>
<reference evidence="6" key="1">
    <citation type="submission" date="2015-09" db="EMBL/GenBank/DDBJ databases">
        <authorList>
            <consortium name="Pathogen Informatics"/>
        </authorList>
    </citation>
    <scope>NUCLEOTIDE SEQUENCE [LARGE SCALE GENOMIC DNA]</scope>
    <source>
        <strain evidence="6">Lake Konstanz</strain>
    </source>
</reference>
<evidence type="ECO:0000256" key="2">
    <source>
        <dbReference type="ARBA" id="ARBA00022448"/>
    </source>
</evidence>
<dbReference type="VEuPathDB" id="TriTrypDB:BSAL_43720"/>
<dbReference type="PANTHER" id="PTHR13000:SF0">
    <property type="entry name" value="NUCLEOPORIN P54"/>
    <property type="match status" value="1"/>
</dbReference>
<dbReference type="Pfam" id="PF13874">
    <property type="entry name" value="Nup54"/>
    <property type="match status" value="1"/>
</dbReference>
<evidence type="ECO:0000313" key="6">
    <source>
        <dbReference type="Proteomes" id="UP000051952"/>
    </source>
</evidence>
<keyword evidence="3" id="KW-0539">Nucleus</keyword>
<dbReference type="GO" id="GO:0006607">
    <property type="term" value="P:NLS-bearing protein import into nucleus"/>
    <property type="evidence" value="ECO:0007669"/>
    <property type="project" value="TreeGrafter"/>
</dbReference>
<dbReference type="GO" id="GO:0044613">
    <property type="term" value="C:nuclear pore central transport channel"/>
    <property type="evidence" value="ECO:0007669"/>
    <property type="project" value="TreeGrafter"/>
</dbReference>